<feature type="domain" description="Rho-GAP" evidence="2">
    <location>
        <begin position="75"/>
        <end position="262"/>
    </location>
</feature>
<dbReference type="GO" id="GO:0007264">
    <property type="term" value="P:small GTPase-mediated signal transduction"/>
    <property type="evidence" value="ECO:0007669"/>
    <property type="project" value="TreeGrafter"/>
</dbReference>
<dbReference type="PANTHER" id="PTHR45808:SF2">
    <property type="entry name" value="RHO GTPASE-ACTIVATING PROTEIN 68F"/>
    <property type="match status" value="1"/>
</dbReference>
<dbReference type="InterPro" id="IPR008936">
    <property type="entry name" value="Rho_GTPase_activation_prot"/>
</dbReference>
<protein>
    <recommendedName>
        <fullName evidence="2">Rho-GAP domain-containing protein</fullName>
    </recommendedName>
</protein>
<sequence>MPLFLPLVSPKAYAKIQYASSLSSLSHTNNVSLASLQLTIPLLEDESAALQGSDTRHTPTGPSSNDSSSRLLDNRALYDLVPPEPQPLARILVDLRDTILSPPCTLTEGLFRRSTNSPLSSGLLSLSLLPSHSQSIIPWRTIAANDPLLPPKILHGLLSSFSSPIISEQLYPVIRKCDTPKDIETYLSPILTASENRILTYLADLISHLARHEETTRMTVKALAICLAPALLHGSDPMIDATMCLVPGQSLPPAMTQDRDLGQGAGTVVGMLMLWAEWSASNRP</sequence>
<dbReference type="GO" id="GO:0005737">
    <property type="term" value="C:cytoplasm"/>
    <property type="evidence" value="ECO:0007669"/>
    <property type="project" value="TreeGrafter"/>
</dbReference>
<evidence type="ECO:0000313" key="4">
    <source>
        <dbReference type="Proteomes" id="UP000193218"/>
    </source>
</evidence>
<dbReference type="PANTHER" id="PTHR45808">
    <property type="entry name" value="RHO GTPASE-ACTIVATING PROTEIN 68F"/>
    <property type="match status" value="1"/>
</dbReference>
<accession>A0A1Y1U971</accession>
<dbReference type="STRING" id="4999.A0A1Y1U971"/>
<dbReference type="OrthoDB" id="19923at2759"/>
<name>A0A1Y1U971_9TREE</name>
<dbReference type="SUPFAM" id="SSF48350">
    <property type="entry name" value="GTPase activation domain, GAP"/>
    <property type="match status" value="1"/>
</dbReference>
<dbReference type="GeneID" id="33558705"/>
<dbReference type="SMART" id="SM00324">
    <property type="entry name" value="RhoGAP"/>
    <property type="match status" value="1"/>
</dbReference>
<feature type="compositionally biased region" description="Polar residues" evidence="1">
    <location>
        <begin position="50"/>
        <end position="62"/>
    </location>
</feature>
<feature type="region of interest" description="Disordered" evidence="1">
    <location>
        <begin position="49"/>
        <end position="70"/>
    </location>
</feature>
<dbReference type="Gene3D" id="1.10.555.10">
    <property type="entry name" value="Rho GTPase activation protein"/>
    <property type="match status" value="1"/>
</dbReference>
<dbReference type="AlphaFoldDB" id="A0A1Y1U971"/>
<dbReference type="PROSITE" id="PS50238">
    <property type="entry name" value="RHOGAP"/>
    <property type="match status" value="1"/>
</dbReference>
<dbReference type="InterPro" id="IPR000198">
    <property type="entry name" value="RhoGAP_dom"/>
</dbReference>
<gene>
    <name evidence="3" type="ORF">BD324DRAFT_636404</name>
</gene>
<evidence type="ECO:0000256" key="1">
    <source>
        <dbReference type="SAM" id="MobiDB-lite"/>
    </source>
</evidence>
<dbReference type="Pfam" id="PF00620">
    <property type="entry name" value="RhoGAP"/>
    <property type="match status" value="1"/>
</dbReference>
<proteinExistence type="predicted"/>
<evidence type="ECO:0000313" key="3">
    <source>
        <dbReference type="EMBL" id="ORX34562.1"/>
    </source>
</evidence>
<comment type="caution">
    <text evidence="3">The sequence shown here is derived from an EMBL/GenBank/DDBJ whole genome shotgun (WGS) entry which is preliminary data.</text>
</comment>
<dbReference type="InParanoid" id="A0A1Y1U971"/>
<evidence type="ECO:0000259" key="2">
    <source>
        <dbReference type="PROSITE" id="PS50238"/>
    </source>
</evidence>
<dbReference type="GO" id="GO:0005096">
    <property type="term" value="F:GTPase activator activity"/>
    <property type="evidence" value="ECO:0007669"/>
    <property type="project" value="TreeGrafter"/>
</dbReference>
<organism evidence="3 4">
    <name type="scientific">Kockovaella imperatae</name>
    <dbReference type="NCBI Taxonomy" id="4999"/>
    <lineage>
        <taxon>Eukaryota</taxon>
        <taxon>Fungi</taxon>
        <taxon>Dikarya</taxon>
        <taxon>Basidiomycota</taxon>
        <taxon>Agaricomycotina</taxon>
        <taxon>Tremellomycetes</taxon>
        <taxon>Tremellales</taxon>
        <taxon>Cuniculitremaceae</taxon>
        <taxon>Kockovaella</taxon>
    </lineage>
</organism>
<dbReference type="RefSeq" id="XP_021868825.1">
    <property type="nucleotide sequence ID" value="XM_022016896.1"/>
</dbReference>
<dbReference type="Proteomes" id="UP000193218">
    <property type="component" value="Unassembled WGS sequence"/>
</dbReference>
<dbReference type="EMBL" id="NBSH01000014">
    <property type="protein sequence ID" value="ORX34562.1"/>
    <property type="molecule type" value="Genomic_DNA"/>
</dbReference>
<keyword evidence="4" id="KW-1185">Reference proteome</keyword>
<reference evidence="3 4" key="1">
    <citation type="submission" date="2017-03" db="EMBL/GenBank/DDBJ databases">
        <title>Widespread Adenine N6-methylation of Active Genes in Fungi.</title>
        <authorList>
            <consortium name="DOE Joint Genome Institute"/>
            <person name="Mondo S.J."/>
            <person name="Dannebaum R.O."/>
            <person name="Kuo R.C."/>
            <person name="Louie K.B."/>
            <person name="Bewick A.J."/>
            <person name="Labutti K."/>
            <person name="Haridas S."/>
            <person name="Kuo A."/>
            <person name="Salamov A."/>
            <person name="Ahrendt S.R."/>
            <person name="Lau R."/>
            <person name="Bowen B.P."/>
            <person name="Lipzen A."/>
            <person name="Sullivan W."/>
            <person name="Andreopoulos W.B."/>
            <person name="Clum A."/>
            <person name="Lindquist E."/>
            <person name="Daum C."/>
            <person name="Northen T.R."/>
            <person name="Ramamoorthy G."/>
            <person name="Schmitz R.J."/>
            <person name="Gryganskyi A."/>
            <person name="Culley D."/>
            <person name="Magnuson J."/>
            <person name="James T.Y."/>
            <person name="O'Malley M.A."/>
            <person name="Stajich J.E."/>
            <person name="Spatafora J.W."/>
            <person name="Visel A."/>
            <person name="Grigoriev I.V."/>
        </authorList>
    </citation>
    <scope>NUCLEOTIDE SEQUENCE [LARGE SCALE GENOMIC DNA]</scope>
    <source>
        <strain evidence="3 4">NRRL Y-17943</strain>
    </source>
</reference>